<feature type="domain" description="Reverse transcriptase zinc-binding" evidence="1">
    <location>
        <begin position="36"/>
        <end position="120"/>
    </location>
</feature>
<reference evidence="3" key="2">
    <citation type="submission" date="2025-08" db="UniProtKB">
        <authorList>
            <consortium name="RefSeq"/>
        </authorList>
    </citation>
    <scope>IDENTIFICATION</scope>
    <source>
        <tissue evidence="3">Leaf</tissue>
    </source>
</reference>
<dbReference type="AlphaFoldDB" id="A0A9R0IRZ9"/>
<proteinExistence type="predicted"/>
<sequence length="210" mass="24485">MPIPSQASWLVRKILSVRDYLLSFADGIDVLSDASFSVKNVYSVLRGDVQKVEWRKLTCNNPAPPKCIFIVWLDALNKMVTCDRLIKIGIACEPICCLCEKASENVCHLFFECEYSASVWSCVLQWFGVNRRPRNWEEEMQFIVTQFKSNSVKHQMYRMMVSVVVYLLWRERNQRKFKLVKSNSETIVKEAQYMIYSRSLNVSRLACCLP</sequence>
<dbReference type="PANTHER" id="PTHR33116:SF66">
    <property type="entry name" value="REVERSE TRANSCRIPTASE ZINC-BINDING DOMAIN-CONTAINING PROTEIN"/>
    <property type="match status" value="1"/>
</dbReference>
<evidence type="ECO:0000313" key="2">
    <source>
        <dbReference type="Proteomes" id="UP000813463"/>
    </source>
</evidence>
<dbReference type="Pfam" id="PF13966">
    <property type="entry name" value="zf-RVT"/>
    <property type="match status" value="1"/>
</dbReference>
<reference evidence="2" key="1">
    <citation type="journal article" date="2021" name="Nat. Commun.">
        <title>Genomic analyses provide insights into spinach domestication and the genetic basis of agronomic traits.</title>
        <authorList>
            <person name="Cai X."/>
            <person name="Sun X."/>
            <person name="Xu C."/>
            <person name="Sun H."/>
            <person name="Wang X."/>
            <person name="Ge C."/>
            <person name="Zhang Z."/>
            <person name="Wang Q."/>
            <person name="Fei Z."/>
            <person name="Jiao C."/>
            <person name="Wang Q."/>
        </authorList>
    </citation>
    <scope>NUCLEOTIDE SEQUENCE [LARGE SCALE GENOMIC DNA]</scope>
    <source>
        <strain evidence="2">cv. Varoflay</strain>
    </source>
</reference>
<evidence type="ECO:0000313" key="3">
    <source>
        <dbReference type="RefSeq" id="XP_021854487.2"/>
    </source>
</evidence>
<keyword evidence="2" id="KW-1185">Reference proteome</keyword>
<name>A0A9R0IRZ9_SPIOL</name>
<dbReference type="Proteomes" id="UP000813463">
    <property type="component" value="Chromosome 1"/>
</dbReference>
<organism evidence="2 3">
    <name type="scientific">Spinacia oleracea</name>
    <name type="common">Spinach</name>
    <dbReference type="NCBI Taxonomy" id="3562"/>
    <lineage>
        <taxon>Eukaryota</taxon>
        <taxon>Viridiplantae</taxon>
        <taxon>Streptophyta</taxon>
        <taxon>Embryophyta</taxon>
        <taxon>Tracheophyta</taxon>
        <taxon>Spermatophyta</taxon>
        <taxon>Magnoliopsida</taxon>
        <taxon>eudicotyledons</taxon>
        <taxon>Gunneridae</taxon>
        <taxon>Pentapetalae</taxon>
        <taxon>Caryophyllales</taxon>
        <taxon>Chenopodiaceae</taxon>
        <taxon>Chenopodioideae</taxon>
        <taxon>Anserineae</taxon>
        <taxon>Spinacia</taxon>
    </lineage>
</organism>
<accession>A0A9R0IRZ9</accession>
<gene>
    <name evidence="3" type="primary">LOC110793862</name>
</gene>
<dbReference type="PANTHER" id="PTHR33116">
    <property type="entry name" value="REVERSE TRANSCRIPTASE ZINC-BINDING DOMAIN-CONTAINING PROTEIN-RELATED-RELATED"/>
    <property type="match status" value="1"/>
</dbReference>
<dbReference type="GeneID" id="110793862"/>
<dbReference type="RefSeq" id="XP_021854487.2">
    <property type="nucleotide sequence ID" value="XM_021998795.2"/>
</dbReference>
<dbReference type="KEGG" id="soe:110793862"/>
<dbReference type="InterPro" id="IPR026960">
    <property type="entry name" value="RVT-Znf"/>
</dbReference>
<protein>
    <recommendedName>
        <fullName evidence="1">Reverse transcriptase zinc-binding domain-containing protein</fullName>
    </recommendedName>
</protein>
<evidence type="ECO:0000259" key="1">
    <source>
        <dbReference type="Pfam" id="PF13966"/>
    </source>
</evidence>